<dbReference type="OrthoDB" id="5297911at2"/>
<gene>
    <name evidence="3" type="ORF">C7389_12264</name>
</gene>
<dbReference type="Pfam" id="PF19574">
    <property type="entry name" value="LolA_3"/>
    <property type="match status" value="1"/>
</dbReference>
<accession>A0A4R6DQ77</accession>
<dbReference type="Proteomes" id="UP000295129">
    <property type="component" value="Unassembled WGS sequence"/>
</dbReference>
<sequence>MIPRLLATLALLLAAAPAPAAGWGLEQLMATLADNRGGRVSFVETRYMALLDAPIESSGELVYVAPSRLERHTVKPRPETMVLDGNTLQLSREGQTHTVRLRDYPEAAALIDSIRATLAGDRAALEKTYALKLSGGAERWALDLLPADPAVARLVSRIRLAGNNGEVREVDIFQADGDRSMMRIGKPQR</sequence>
<organism evidence="3 4">
    <name type="scientific">Azoarcus indigens</name>
    <dbReference type="NCBI Taxonomy" id="29545"/>
    <lineage>
        <taxon>Bacteria</taxon>
        <taxon>Pseudomonadati</taxon>
        <taxon>Pseudomonadota</taxon>
        <taxon>Betaproteobacteria</taxon>
        <taxon>Rhodocyclales</taxon>
        <taxon>Zoogloeaceae</taxon>
        <taxon>Azoarcus</taxon>
    </lineage>
</organism>
<protein>
    <submittedName>
        <fullName evidence="3">Outer membrane lipoprotein-sorting protein</fullName>
    </submittedName>
</protein>
<evidence type="ECO:0000256" key="2">
    <source>
        <dbReference type="SAM" id="SignalP"/>
    </source>
</evidence>
<dbReference type="Gene3D" id="2.50.20.10">
    <property type="entry name" value="Lipoprotein localisation LolA/LolB/LppX"/>
    <property type="match status" value="1"/>
</dbReference>
<dbReference type="EMBL" id="SNVV01000022">
    <property type="protein sequence ID" value="TDN47107.1"/>
    <property type="molecule type" value="Genomic_DNA"/>
</dbReference>
<dbReference type="CDD" id="cd16325">
    <property type="entry name" value="LolA"/>
    <property type="match status" value="1"/>
</dbReference>
<feature type="signal peptide" evidence="2">
    <location>
        <begin position="1"/>
        <end position="20"/>
    </location>
</feature>
<reference evidence="3 4" key="1">
    <citation type="submission" date="2019-03" db="EMBL/GenBank/DDBJ databases">
        <title>Genomic Encyclopedia of Type Strains, Phase IV (KMG-IV): sequencing the most valuable type-strain genomes for metagenomic binning, comparative biology and taxonomic classification.</title>
        <authorList>
            <person name="Goeker M."/>
        </authorList>
    </citation>
    <scope>NUCLEOTIDE SEQUENCE [LARGE SCALE GENOMIC DNA]</scope>
    <source>
        <strain evidence="3 4">DSM 12121</strain>
    </source>
</reference>
<keyword evidence="1 2" id="KW-0732">Signal</keyword>
<evidence type="ECO:0000313" key="3">
    <source>
        <dbReference type="EMBL" id="TDN47107.1"/>
    </source>
</evidence>
<evidence type="ECO:0000256" key="1">
    <source>
        <dbReference type="ARBA" id="ARBA00022729"/>
    </source>
</evidence>
<dbReference type="RefSeq" id="WP_133594403.1">
    <property type="nucleotide sequence ID" value="NZ_SNVV01000022.1"/>
</dbReference>
<name>A0A4R6DQ77_9RHOO</name>
<dbReference type="AlphaFoldDB" id="A0A4R6DQ77"/>
<feature type="chain" id="PRO_5020526599" evidence="2">
    <location>
        <begin position="21"/>
        <end position="189"/>
    </location>
</feature>
<evidence type="ECO:0000313" key="4">
    <source>
        <dbReference type="Proteomes" id="UP000295129"/>
    </source>
</evidence>
<dbReference type="InterPro" id="IPR029046">
    <property type="entry name" value="LolA/LolB/LppX"/>
</dbReference>
<dbReference type="SUPFAM" id="SSF89392">
    <property type="entry name" value="Prokaryotic lipoproteins and lipoprotein localization factors"/>
    <property type="match status" value="1"/>
</dbReference>
<proteinExistence type="predicted"/>
<comment type="caution">
    <text evidence="3">The sequence shown here is derived from an EMBL/GenBank/DDBJ whole genome shotgun (WGS) entry which is preliminary data.</text>
</comment>
<keyword evidence="3" id="KW-0449">Lipoprotein</keyword>
<keyword evidence="4" id="KW-1185">Reference proteome</keyword>
<dbReference type="InterPro" id="IPR004564">
    <property type="entry name" value="OM_lipoprot_carrier_LolA-like"/>
</dbReference>